<dbReference type="Proteomes" id="UP000501076">
    <property type="component" value="Chromosome"/>
</dbReference>
<sequence>MHKGVMEMEEQQEAIDLTKVYVYEEFPDKVAGRCDNCGHVKFKSLVKDFIFIRTCAKCGMKKSI</sequence>
<name>A0A120EB84_PRIMG</name>
<dbReference type="EMBL" id="PQWM01000006">
    <property type="protein sequence ID" value="RDZ18397.1"/>
    <property type="molecule type" value="Genomic_DNA"/>
</dbReference>
<evidence type="ECO:0000313" key="7">
    <source>
        <dbReference type="Proteomes" id="UP000501076"/>
    </source>
</evidence>
<dbReference type="AlphaFoldDB" id="A0A120EB84"/>
<evidence type="ECO:0000313" key="3">
    <source>
        <dbReference type="EMBL" id="QJX77821.1"/>
    </source>
</evidence>
<reference evidence="2 5" key="1">
    <citation type="submission" date="2017-09" db="EMBL/GenBank/DDBJ databases">
        <title>Large-scale bioinformatics analysis of Bacillus genomes uncovers conserved roles of natural products in bacterial physiology.</title>
        <authorList>
            <consortium name="Agbiome Team Llc"/>
            <person name="Bleich R.M."/>
            <person name="Kirk G.J."/>
            <person name="Santa Maria K.C."/>
            <person name="Allen S.E."/>
            <person name="Farag S."/>
            <person name="Shank E.A."/>
            <person name="Bowers A."/>
        </authorList>
    </citation>
    <scope>NUCLEOTIDE SEQUENCE [LARGE SCALE GENOMIC DNA]</scope>
    <source>
        <strain evidence="2 5">AFS003013</strain>
    </source>
</reference>
<evidence type="ECO:0000313" key="6">
    <source>
        <dbReference type="Proteomes" id="UP000256519"/>
    </source>
</evidence>
<dbReference type="Proteomes" id="UP000220341">
    <property type="component" value="Unassembled WGS sequence"/>
</dbReference>
<proteinExistence type="predicted"/>
<dbReference type="EMBL" id="CP045272">
    <property type="protein sequence ID" value="QJX77821.1"/>
    <property type="molecule type" value="Genomic_DNA"/>
</dbReference>
<evidence type="ECO:0000313" key="4">
    <source>
        <dbReference type="EMBL" id="RDZ18397.1"/>
    </source>
</evidence>
<gene>
    <name evidence="4" type="ORF">C3744_05885</name>
    <name evidence="2" type="ORF">CN497_10755</name>
    <name evidence="3" type="ORF">FDZ14_17095</name>
</gene>
<reference evidence="4 6" key="2">
    <citation type="journal article" date="2018" name="Appl. Environ. Microbiol.">
        <title>Antimicrobial susceptibility testing and tentative epidemiological cut-off values of five Bacillus species relevant for use as animal feed additives or for plant protection.</title>
        <authorList>
            <person name="Agerso Y."/>
            <person name="Stuer-Lauridsen B."/>
            <person name="Bjerre K."/>
            <person name="Jensen M.G."/>
            <person name="Johansen E."/>
            <person name="Bennedsen M."/>
            <person name="Brockmann E."/>
            <person name="Nielsen B."/>
        </authorList>
    </citation>
    <scope>NUCLEOTIDE SEQUENCE [LARGE SCALE GENOMIC DNA]</scope>
    <source>
        <strain evidence="4 6">CHCC20162</strain>
    </source>
</reference>
<protein>
    <recommendedName>
        <fullName evidence="1">DUF8096 domain-containing protein</fullName>
    </recommendedName>
</protein>
<dbReference type="Pfam" id="PF26372">
    <property type="entry name" value="DUF8096"/>
    <property type="match status" value="1"/>
</dbReference>
<dbReference type="Proteomes" id="UP000256519">
    <property type="component" value="Unassembled WGS sequence"/>
</dbReference>
<evidence type="ECO:0000313" key="2">
    <source>
        <dbReference type="EMBL" id="PES39441.1"/>
    </source>
</evidence>
<reference evidence="3 7" key="3">
    <citation type="submission" date="2019-10" db="EMBL/GenBank/DDBJ databases">
        <title>Complete genome sequences for adaption low water activity.</title>
        <authorList>
            <person name="Zhao L."/>
            <person name="Zhong J."/>
        </authorList>
    </citation>
    <scope>NUCLEOTIDE SEQUENCE [LARGE SCALE GENOMIC DNA]</scope>
    <source>
        <strain evidence="3 7">FDU301</strain>
    </source>
</reference>
<accession>A0A120EB84</accession>
<evidence type="ECO:0000313" key="5">
    <source>
        <dbReference type="Proteomes" id="UP000220341"/>
    </source>
</evidence>
<dbReference type="EMBL" id="NTYW01000009">
    <property type="protein sequence ID" value="PES39441.1"/>
    <property type="molecule type" value="Genomic_DNA"/>
</dbReference>
<feature type="domain" description="DUF8096" evidence="1">
    <location>
        <begin position="19"/>
        <end position="62"/>
    </location>
</feature>
<accession>A0A0L1LZ78</accession>
<organism evidence="4 6">
    <name type="scientific">Priestia megaterium</name>
    <name type="common">Bacillus megaterium</name>
    <dbReference type="NCBI Taxonomy" id="1404"/>
    <lineage>
        <taxon>Bacteria</taxon>
        <taxon>Bacillati</taxon>
        <taxon>Bacillota</taxon>
        <taxon>Bacilli</taxon>
        <taxon>Bacillales</taxon>
        <taxon>Bacillaceae</taxon>
        <taxon>Priestia</taxon>
    </lineage>
</organism>
<dbReference type="InterPro" id="IPR058409">
    <property type="entry name" value="DUF8096"/>
</dbReference>
<evidence type="ECO:0000259" key="1">
    <source>
        <dbReference type="Pfam" id="PF26372"/>
    </source>
</evidence>